<dbReference type="RefSeq" id="WP_281387531.1">
    <property type="nucleotide sequence ID" value="NZ_BAABKT010000043.1"/>
</dbReference>
<dbReference type="Proteomes" id="UP000578077">
    <property type="component" value="Unassembled WGS sequence"/>
</dbReference>
<dbReference type="AlphaFoldDB" id="A0A841EEU7"/>
<organism evidence="1 2">
    <name type="scientific">Streptomonospora salina</name>
    <dbReference type="NCBI Taxonomy" id="104205"/>
    <lineage>
        <taxon>Bacteria</taxon>
        <taxon>Bacillati</taxon>
        <taxon>Actinomycetota</taxon>
        <taxon>Actinomycetes</taxon>
        <taxon>Streptosporangiales</taxon>
        <taxon>Nocardiopsidaceae</taxon>
        <taxon>Streptomonospora</taxon>
    </lineage>
</organism>
<protein>
    <submittedName>
        <fullName evidence="1">Uncharacterized protein</fullName>
    </submittedName>
</protein>
<evidence type="ECO:0000313" key="1">
    <source>
        <dbReference type="EMBL" id="MBB5998950.1"/>
    </source>
</evidence>
<reference evidence="1 2" key="1">
    <citation type="submission" date="2020-08" db="EMBL/GenBank/DDBJ databases">
        <title>Sequencing the genomes of 1000 actinobacteria strains.</title>
        <authorList>
            <person name="Klenk H.-P."/>
        </authorList>
    </citation>
    <scope>NUCLEOTIDE SEQUENCE [LARGE SCALE GENOMIC DNA]</scope>
    <source>
        <strain evidence="1 2">DSM 44593</strain>
    </source>
</reference>
<keyword evidence="2" id="KW-1185">Reference proteome</keyword>
<evidence type="ECO:0000313" key="2">
    <source>
        <dbReference type="Proteomes" id="UP000578077"/>
    </source>
</evidence>
<accession>A0A841EEU7</accession>
<comment type="caution">
    <text evidence="1">The sequence shown here is derived from an EMBL/GenBank/DDBJ whole genome shotgun (WGS) entry which is preliminary data.</text>
</comment>
<name>A0A841EEU7_9ACTN</name>
<gene>
    <name evidence="1" type="ORF">HNR25_002701</name>
</gene>
<proteinExistence type="predicted"/>
<sequence length="43" mass="4256">MSQLGPGGEARPTAGTRVWTAPDTVGATLTDVATGLLELTADG</sequence>
<dbReference type="EMBL" id="JACHLY010000001">
    <property type="protein sequence ID" value="MBB5998950.1"/>
    <property type="molecule type" value="Genomic_DNA"/>
</dbReference>